<evidence type="ECO:0000313" key="2">
    <source>
        <dbReference type="Proteomes" id="UP000235392"/>
    </source>
</evidence>
<accession>A0A2N5UHF7</accession>
<organism evidence="1 2">
    <name type="scientific">Puccinia coronata f. sp. avenae</name>
    <dbReference type="NCBI Taxonomy" id="200324"/>
    <lineage>
        <taxon>Eukaryota</taxon>
        <taxon>Fungi</taxon>
        <taxon>Dikarya</taxon>
        <taxon>Basidiomycota</taxon>
        <taxon>Pucciniomycotina</taxon>
        <taxon>Pucciniomycetes</taxon>
        <taxon>Pucciniales</taxon>
        <taxon>Pucciniaceae</taxon>
        <taxon>Puccinia</taxon>
    </lineage>
</organism>
<evidence type="ECO:0000313" key="1">
    <source>
        <dbReference type="EMBL" id="PLW37126.1"/>
    </source>
</evidence>
<sequence>MVVETPLTVVHKNRALETPIACVIPPTVANVARNNATRNMDLPGKAVQSDSDNTKANILRSTDYSIPYCLGPCNMPCNSCGALHWREEASQVDMNKSKISYTMCCQKNKVTLPGFHKLAPMFPAEMKALFDGTNDASSQLTILKQVIHKYLLWEIEAQMKQSFAWLERKAKVERKVKAGR</sequence>
<proteinExistence type="predicted"/>
<name>A0A2N5UHF7_9BASI</name>
<gene>
    <name evidence="1" type="ORF">PCASD_13940</name>
</gene>
<comment type="caution">
    <text evidence="1">The sequence shown here is derived from an EMBL/GenBank/DDBJ whole genome shotgun (WGS) entry which is preliminary data.</text>
</comment>
<dbReference type="AlphaFoldDB" id="A0A2N5UHF7"/>
<reference evidence="1 2" key="1">
    <citation type="submission" date="2017-11" db="EMBL/GenBank/DDBJ databases">
        <title>De novo assembly and phasing of dikaryotic genomes from two isolates of Puccinia coronata f. sp. avenae, the causal agent of oat crown rust.</title>
        <authorList>
            <person name="Miller M.E."/>
            <person name="Zhang Y."/>
            <person name="Omidvar V."/>
            <person name="Sperschneider J."/>
            <person name="Schwessinger B."/>
            <person name="Raley C."/>
            <person name="Palmer J.M."/>
            <person name="Garnica D."/>
            <person name="Upadhyaya N."/>
            <person name="Rathjen J."/>
            <person name="Taylor J.M."/>
            <person name="Park R.F."/>
            <person name="Dodds P.N."/>
            <person name="Hirsch C.D."/>
            <person name="Kianian S.F."/>
            <person name="Figueroa M."/>
        </authorList>
    </citation>
    <scope>NUCLEOTIDE SEQUENCE [LARGE SCALE GENOMIC DNA]</scope>
    <source>
        <strain evidence="1">12SD80</strain>
    </source>
</reference>
<protein>
    <submittedName>
        <fullName evidence="1">Uncharacterized protein</fullName>
    </submittedName>
</protein>
<dbReference type="Proteomes" id="UP000235392">
    <property type="component" value="Unassembled WGS sequence"/>
</dbReference>
<dbReference type="EMBL" id="PGCI01000148">
    <property type="protein sequence ID" value="PLW37126.1"/>
    <property type="molecule type" value="Genomic_DNA"/>
</dbReference>